<dbReference type="RefSeq" id="WP_212822305.1">
    <property type="nucleotide sequence ID" value="NZ_AP023359.1"/>
</dbReference>
<protein>
    <submittedName>
        <fullName evidence="2">Uncharacterized protein</fullName>
    </submittedName>
</protein>
<dbReference type="Proteomes" id="UP000680866">
    <property type="component" value="Chromosome"/>
</dbReference>
<gene>
    <name evidence="2" type="ORF">Prubr_11640</name>
</gene>
<dbReference type="EMBL" id="AP023359">
    <property type="protein sequence ID" value="BCJ64143.1"/>
    <property type="molecule type" value="Genomic_DNA"/>
</dbReference>
<feature type="compositionally biased region" description="Basic residues" evidence="1">
    <location>
        <begin position="1"/>
        <end position="10"/>
    </location>
</feature>
<organism evidence="2 3">
    <name type="scientific">Polymorphospora rubra</name>
    <dbReference type="NCBI Taxonomy" id="338584"/>
    <lineage>
        <taxon>Bacteria</taxon>
        <taxon>Bacillati</taxon>
        <taxon>Actinomycetota</taxon>
        <taxon>Actinomycetes</taxon>
        <taxon>Micromonosporales</taxon>
        <taxon>Micromonosporaceae</taxon>
        <taxon>Polymorphospora</taxon>
    </lineage>
</organism>
<reference evidence="2" key="1">
    <citation type="submission" date="2020-08" db="EMBL/GenBank/DDBJ databases">
        <title>Whole genome shotgun sequence of Polymorphospora rubra NBRC 101157.</title>
        <authorList>
            <person name="Komaki H."/>
            <person name="Tamura T."/>
        </authorList>
    </citation>
    <scope>NUCLEOTIDE SEQUENCE</scope>
    <source>
        <strain evidence="2">NBRC 101157</strain>
    </source>
</reference>
<dbReference type="AlphaFoldDB" id="A0A810MX11"/>
<keyword evidence="3" id="KW-1185">Reference proteome</keyword>
<dbReference type="KEGG" id="pry:Prubr_11640"/>
<proteinExistence type="predicted"/>
<accession>A0A810MX11</accession>
<evidence type="ECO:0000313" key="3">
    <source>
        <dbReference type="Proteomes" id="UP000680866"/>
    </source>
</evidence>
<evidence type="ECO:0000256" key="1">
    <source>
        <dbReference type="SAM" id="MobiDB-lite"/>
    </source>
</evidence>
<evidence type="ECO:0000313" key="2">
    <source>
        <dbReference type="EMBL" id="BCJ64143.1"/>
    </source>
</evidence>
<name>A0A810MX11_9ACTN</name>
<feature type="region of interest" description="Disordered" evidence="1">
    <location>
        <begin position="1"/>
        <end position="27"/>
    </location>
</feature>
<sequence>MGIGMLRRHHPDPAEQNGPPLVGEQGPELVDLGQGAVVQLSTGLEPPAGNASQETWADWVIANVEGVDEAEVRAMKRDELREKYGPKE</sequence>